<reference evidence="1" key="1">
    <citation type="submission" date="2023-01" db="EMBL/GenBank/DDBJ databases">
        <title>Metagenome sequencing of chrysophaentin producing Chrysophaeum taylorii.</title>
        <authorList>
            <person name="Davison J."/>
            <person name="Bewley C."/>
        </authorList>
    </citation>
    <scope>NUCLEOTIDE SEQUENCE</scope>
    <source>
        <strain evidence="1">NIES-1699</strain>
    </source>
</reference>
<gene>
    <name evidence="1" type="ORF">CTAYLR_008597</name>
</gene>
<dbReference type="EMBL" id="JAQMWT010000198">
    <property type="protein sequence ID" value="KAJ8607739.1"/>
    <property type="molecule type" value="Genomic_DNA"/>
</dbReference>
<keyword evidence="2" id="KW-1185">Reference proteome</keyword>
<dbReference type="Proteomes" id="UP001230188">
    <property type="component" value="Unassembled WGS sequence"/>
</dbReference>
<comment type="caution">
    <text evidence="1">The sequence shown here is derived from an EMBL/GenBank/DDBJ whole genome shotgun (WGS) entry which is preliminary data.</text>
</comment>
<evidence type="ECO:0000313" key="1">
    <source>
        <dbReference type="EMBL" id="KAJ8607739.1"/>
    </source>
</evidence>
<proteinExistence type="predicted"/>
<sequence length="146" mass="16342">MSKARGPARQLAKDPVVHEAFDMLKIETELGPRLHVRDLGELLYLVTQITFTKSRVAALLKVVDPVYEVTHLDEAQCQYLVERVRNVLRAEDLQQATPHTLGLRSNQSNSNFHMAGELETPDFECCSCAFGTTSSKKTTKQDCCSC</sequence>
<name>A0AAD7UJL2_9STRA</name>
<accession>A0AAD7UJL2</accession>
<evidence type="ECO:0000313" key="2">
    <source>
        <dbReference type="Proteomes" id="UP001230188"/>
    </source>
</evidence>
<protein>
    <submittedName>
        <fullName evidence="1">Uncharacterized protein</fullName>
    </submittedName>
</protein>
<organism evidence="1 2">
    <name type="scientific">Chrysophaeum taylorii</name>
    <dbReference type="NCBI Taxonomy" id="2483200"/>
    <lineage>
        <taxon>Eukaryota</taxon>
        <taxon>Sar</taxon>
        <taxon>Stramenopiles</taxon>
        <taxon>Ochrophyta</taxon>
        <taxon>Pelagophyceae</taxon>
        <taxon>Pelagomonadales</taxon>
        <taxon>Pelagomonadaceae</taxon>
        <taxon>Chrysophaeum</taxon>
    </lineage>
</organism>
<dbReference type="AlphaFoldDB" id="A0AAD7UJL2"/>